<dbReference type="GO" id="GO:0033494">
    <property type="term" value="P:ferulate metabolic process"/>
    <property type="evidence" value="ECO:0007669"/>
    <property type="project" value="TreeGrafter"/>
</dbReference>
<gene>
    <name evidence="3" type="ORF">F53441_11803</name>
</gene>
<proteinExistence type="predicted"/>
<evidence type="ECO:0000313" key="4">
    <source>
        <dbReference type="Proteomes" id="UP000605986"/>
    </source>
</evidence>
<dbReference type="InterPro" id="IPR049383">
    <property type="entry name" value="UbiD-like_N"/>
</dbReference>
<accession>A0A8H4K279</accession>
<dbReference type="Proteomes" id="UP000605986">
    <property type="component" value="Unassembled WGS sequence"/>
</dbReference>
<keyword evidence="3" id="KW-0456">Lyase</keyword>
<dbReference type="PANTHER" id="PTHR30108">
    <property type="entry name" value="3-OCTAPRENYL-4-HYDROXYBENZOATE CARBOXY-LYASE-RELATED"/>
    <property type="match status" value="1"/>
</dbReference>
<dbReference type="Pfam" id="PF01977">
    <property type="entry name" value="UbiD"/>
    <property type="match status" value="1"/>
</dbReference>
<dbReference type="Pfam" id="PF20695">
    <property type="entry name" value="UbiD_N"/>
    <property type="match status" value="1"/>
</dbReference>
<feature type="domain" description="3-octaprenyl-4-hydroxybenzoate carboxy-lyase-like N-terminal" evidence="2">
    <location>
        <begin position="22"/>
        <end position="102"/>
    </location>
</feature>
<dbReference type="GO" id="GO:0016831">
    <property type="term" value="F:carboxy-lyase activity"/>
    <property type="evidence" value="ECO:0007669"/>
    <property type="project" value="InterPro"/>
</dbReference>
<evidence type="ECO:0000259" key="2">
    <source>
        <dbReference type="Pfam" id="PF20695"/>
    </source>
</evidence>
<dbReference type="OrthoDB" id="4878259at2759"/>
<dbReference type="SUPFAM" id="SSF50475">
    <property type="entry name" value="FMN-binding split barrel"/>
    <property type="match status" value="1"/>
</dbReference>
<name>A0A8H4K279_9HYPO</name>
<organism evidence="3 4">
    <name type="scientific">Fusarium austroafricanum</name>
    <dbReference type="NCBI Taxonomy" id="2364996"/>
    <lineage>
        <taxon>Eukaryota</taxon>
        <taxon>Fungi</taxon>
        <taxon>Dikarya</taxon>
        <taxon>Ascomycota</taxon>
        <taxon>Pezizomycotina</taxon>
        <taxon>Sordariomycetes</taxon>
        <taxon>Hypocreomycetidae</taxon>
        <taxon>Hypocreales</taxon>
        <taxon>Nectriaceae</taxon>
        <taxon>Fusarium</taxon>
        <taxon>Fusarium concolor species complex</taxon>
    </lineage>
</organism>
<dbReference type="EMBL" id="JAADJG010000601">
    <property type="protein sequence ID" value="KAF4442241.1"/>
    <property type="molecule type" value="Genomic_DNA"/>
</dbReference>
<protein>
    <submittedName>
        <fullName evidence="3">3-octaprenyl-4-hydroxybenzoate carboxy-lyase</fullName>
    </submittedName>
</protein>
<dbReference type="InterPro" id="IPR048304">
    <property type="entry name" value="UbiD_Rift_dom"/>
</dbReference>
<dbReference type="GO" id="GO:0046281">
    <property type="term" value="P:cinnamic acid catabolic process"/>
    <property type="evidence" value="ECO:0007669"/>
    <property type="project" value="TreeGrafter"/>
</dbReference>
<evidence type="ECO:0000259" key="1">
    <source>
        <dbReference type="Pfam" id="PF01977"/>
    </source>
</evidence>
<dbReference type="InterPro" id="IPR002830">
    <property type="entry name" value="UbiD"/>
</dbReference>
<keyword evidence="4" id="KW-1185">Reference proteome</keyword>
<feature type="domain" description="3-octaprenyl-4-hydroxybenzoate carboxy-lyase-like Rift-related" evidence="1">
    <location>
        <begin position="147"/>
        <end position="289"/>
    </location>
</feature>
<sequence length="298" mass="32447">MSVALLPVEASKSPAENLRRYIQELRNENDLVLIEQEVDPDLEMAAICRRVYETEDKAPLFMNLKGSSSGGLFRILGAPAGASSVPGKRFIRIANSLGLPSDLSEVCWGPVKEHKLFGNDIDLTAVPNPKLHLDDGGKFTQTFGIAMLHGPRTLVGPVIPRQDIRVTRQMWLDRGEDMPFALCFGVPPVAIMVSAMPIPKGVNEAGYVGALTGNPVEVVKCETNDIYVPAFAEIVYEGFVSATETAPEGPMAEYHGLIFPGESRDCPLFKVNAIAHRTDPILPICVTGRAPEESHTVW</sequence>
<dbReference type="GO" id="GO:0005737">
    <property type="term" value="C:cytoplasm"/>
    <property type="evidence" value="ECO:0007669"/>
    <property type="project" value="TreeGrafter"/>
</dbReference>
<dbReference type="AlphaFoldDB" id="A0A8H4K279"/>
<reference evidence="3" key="1">
    <citation type="submission" date="2020-01" db="EMBL/GenBank/DDBJ databases">
        <title>Identification and distribution of gene clusters putatively required for synthesis of sphingolipid metabolism inhibitors in phylogenetically diverse species of the filamentous fungus Fusarium.</title>
        <authorList>
            <person name="Kim H.-S."/>
            <person name="Busman M."/>
            <person name="Brown D.W."/>
            <person name="Divon H."/>
            <person name="Uhlig S."/>
            <person name="Proctor R.H."/>
        </authorList>
    </citation>
    <scope>NUCLEOTIDE SEQUENCE</scope>
    <source>
        <strain evidence="3">NRRL 53441</strain>
    </source>
</reference>
<evidence type="ECO:0000313" key="3">
    <source>
        <dbReference type="EMBL" id="KAF4442241.1"/>
    </source>
</evidence>
<dbReference type="PANTHER" id="PTHR30108:SF17">
    <property type="entry name" value="FERULIC ACID DECARBOXYLASE 1"/>
    <property type="match status" value="1"/>
</dbReference>
<comment type="caution">
    <text evidence="3">The sequence shown here is derived from an EMBL/GenBank/DDBJ whole genome shotgun (WGS) entry which is preliminary data.</text>
</comment>